<evidence type="ECO:0000313" key="2">
    <source>
        <dbReference type="Proteomes" id="UP000004471"/>
    </source>
</evidence>
<dbReference type="EMBL" id="AEAH01003669">
    <property type="protein sequence ID" value="EGH35475.1"/>
    <property type="molecule type" value="Genomic_DNA"/>
</dbReference>
<dbReference type="AlphaFoldDB" id="F3FZ33"/>
<dbReference type="SUPFAM" id="SSF56801">
    <property type="entry name" value="Acetyl-CoA synthetase-like"/>
    <property type="match status" value="1"/>
</dbReference>
<dbReference type="GO" id="GO:0043041">
    <property type="term" value="P:amino acid activation for nonribosomal peptide biosynthetic process"/>
    <property type="evidence" value="ECO:0007669"/>
    <property type="project" value="TreeGrafter"/>
</dbReference>
<organism evidence="1 2">
    <name type="scientific">Pseudomonas syringae pv. japonica str. M301072</name>
    <dbReference type="NCBI Taxonomy" id="629262"/>
    <lineage>
        <taxon>Bacteria</taxon>
        <taxon>Pseudomonadati</taxon>
        <taxon>Pseudomonadota</taxon>
        <taxon>Gammaproteobacteria</taxon>
        <taxon>Pseudomonadales</taxon>
        <taxon>Pseudomonadaceae</taxon>
        <taxon>Pseudomonas</taxon>
        <taxon>Pseudomonas syringae</taxon>
    </lineage>
</organism>
<accession>F3FZ33</accession>
<dbReference type="Proteomes" id="UP000004471">
    <property type="component" value="Unassembled WGS sequence"/>
</dbReference>
<protein>
    <submittedName>
        <fullName evidence="1">Non-ribosomal peptide synthetase SyfA</fullName>
    </submittedName>
</protein>
<gene>
    <name evidence="1" type="ORF">PSYJA_43261</name>
</gene>
<sequence>GQLHIGGAGVTRGYLNLPQQQAERFIDSPFVDGDRLYRSGDLVRQ</sequence>
<dbReference type="PANTHER" id="PTHR45527:SF1">
    <property type="entry name" value="FATTY ACID SYNTHASE"/>
    <property type="match status" value="1"/>
</dbReference>
<feature type="non-terminal residue" evidence="1">
    <location>
        <position position="45"/>
    </location>
</feature>
<dbReference type="PANTHER" id="PTHR45527">
    <property type="entry name" value="NONRIBOSOMAL PEPTIDE SYNTHETASE"/>
    <property type="match status" value="1"/>
</dbReference>
<reference evidence="1 2" key="1">
    <citation type="journal article" date="2011" name="PLoS Pathog.">
        <title>Dynamic evolution of pathogenicity revealed by sequencing and comparative genomics of 19 Pseudomonas syringae isolates.</title>
        <authorList>
            <person name="Baltrus D.A."/>
            <person name="Nishimura M.T."/>
            <person name="Romanchuk A."/>
            <person name="Chang J.H."/>
            <person name="Mukhtar M.S."/>
            <person name="Cherkis K."/>
            <person name="Roach J."/>
            <person name="Grant S.R."/>
            <person name="Jones C.D."/>
            <person name="Dangl J.L."/>
        </authorList>
    </citation>
    <scope>NUCLEOTIDE SEQUENCE [LARGE SCALE GENOMIC DNA]</scope>
    <source>
        <strain evidence="2">M301072PT</strain>
    </source>
</reference>
<name>F3FZ33_PSESX</name>
<dbReference type="GO" id="GO:0044550">
    <property type="term" value="P:secondary metabolite biosynthetic process"/>
    <property type="evidence" value="ECO:0007669"/>
    <property type="project" value="TreeGrafter"/>
</dbReference>
<proteinExistence type="predicted"/>
<dbReference type="Gene3D" id="2.30.38.10">
    <property type="entry name" value="Luciferase, Domain 3"/>
    <property type="match status" value="1"/>
</dbReference>
<feature type="non-terminal residue" evidence="1">
    <location>
        <position position="1"/>
    </location>
</feature>
<comment type="caution">
    <text evidence="1">The sequence shown here is derived from an EMBL/GenBank/DDBJ whole genome shotgun (WGS) entry which is preliminary data.</text>
</comment>
<dbReference type="GO" id="GO:0031177">
    <property type="term" value="F:phosphopantetheine binding"/>
    <property type="evidence" value="ECO:0007669"/>
    <property type="project" value="TreeGrafter"/>
</dbReference>
<evidence type="ECO:0000313" key="1">
    <source>
        <dbReference type="EMBL" id="EGH35475.1"/>
    </source>
</evidence>
<dbReference type="GO" id="GO:0005829">
    <property type="term" value="C:cytosol"/>
    <property type="evidence" value="ECO:0007669"/>
    <property type="project" value="TreeGrafter"/>
</dbReference>